<keyword evidence="6" id="KW-0539">Nucleus</keyword>
<dbReference type="OMA" id="ASPWDFN"/>
<evidence type="ECO:0008006" key="10">
    <source>
        <dbReference type="Google" id="ProtNLM"/>
    </source>
</evidence>
<dbReference type="KEGG" id="gtt:GUITHDRAFT_152857"/>
<dbReference type="FunFam" id="3.30.310.50:FF:000005">
    <property type="entry name" value="L antigen family member 3"/>
    <property type="match status" value="1"/>
</dbReference>
<dbReference type="GeneID" id="17301511"/>
<evidence type="ECO:0000313" key="7">
    <source>
        <dbReference type="EMBL" id="EKX44756.1"/>
    </source>
</evidence>
<dbReference type="OrthoDB" id="10025739at2759"/>
<sequence>MSNVGVDMLPENMQHRCSLSVDYPDKEFAEMVSQALAVDEELHQDKVARQVSSDGKTLIAQFAACDARMLRVSVNSFFEALALATRTLDAF</sequence>
<dbReference type="PANTHER" id="PTHR31283">
    <property type="entry name" value="EKC/KEOPS COMPLEX SUBUNIT PCC1 FAMILY MEMBER"/>
    <property type="match status" value="1"/>
</dbReference>
<organism evidence="7">
    <name type="scientific">Guillardia theta (strain CCMP2712)</name>
    <name type="common">Cryptophyte</name>
    <dbReference type="NCBI Taxonomy" id="905079"/>
    <lineage>
        <taxon>Eukaryota</taxon>
        <taxon>Cryptophyceae</taxon>
        <taxon>Pyrenomonadales</taxon>
        <taxon>Geminigeraceae</taxon>
        <taxon>Guillardia</taxon>
    </lineage>
</organism>
<dbReference type="EMBL" id="JH993002">
    <property type="protein sequence ID" value="EKX44756.1"/>
    <property type="molecule type" value="Genomic_DNA"/>
</dbReference>
<dbReference type="RefSeq" id="XP_005831736.1">
    <property type="nucleotide sequence ID" value="XM_005831679.1"/>
</dbReference>
<evidence type="ECO:0000313" key="9">
    <source>
        <dbReference type="Proteomes" id="UP000011087"/>
    </source>
</evidence>
<dbReference type="Pfam" id="PF09341">
    <property type="entry name" value="Pcc1"/>
    <property type="match status" value="1"/>
</dbReference>
<dbReference type="Gene3D" id="3.30.310.50">
    <property type="entry name" value="Alpha-D-phosphohexomutase, C-terminal domain"/>
    <property type="match status" value="1"/>
</dbReference>
<name>L1J891_GUITC</name>
<dbReference type="PaxDb" id="55529-EKX44756"/>
<evidence type="ECO:0000256" key="3">
    <source>
        <dbReference type="ARBA" id="ARBA00007073"/>
    </source>
</evidence>
<gene>
    <name evidence="7" type="ORF">GUITHDRAFT_152857</name>
</gene>
<comment type="subcellular location">
    <subcellularLocation>
        <location evidence="2">Cytoplasm</location>
    </subcellularLocation>
    <subcellularLocation>
        <location evidence="1">Nucleus</location>
    </subcellularLocation>
</comment>
<accession>L1J891</accession>
<dbReference type="PANTHER" id="PTHR31283:SF5">
    <property type="entry name" value="EKC_KEOPS COMPLEX SUBUNIT LAGE3"/>
    <property type="match status" value="1"/>
</dbReference>
<evidence type="ECO:0000256" key="4">
    <source>
        <dbReference type="ARBA" id="ARBA00022490"/>
    </source>
</evidence>
<evidence type="ECO:0000313" key="8">
    <source>
        <dbReference type="EnsemblProtists" id="EKX44756"/>
    </source>
</evidence>
<dbReference type="GO" id="GO:0005737">
    <property type="term" value="C:cytoplasm"/>
    <property type="evidence" value="ECO:0007669"/>
    <property type="project" value="UniProtKB-SubCell"/>
</dbReference>
<dbReference type="GO" id="GO:0008033">
    <property type="term" value="P:tRNA processing"/>
    <property type="evidence" value="ECO:0007669"/>
    <property type="project" value="UniProtKB-KW"/>
</dbReference>
<dbReference type="InterPro" id="IPR015419">
    <property type="entry name" value="CTAG/Pcc1"/>
</dbReference>
<reference evidence="7 9" key="1">
    <citation type="journal article" date="2012" name="Nature">
        <title>Algal genomes reveal evolutionary mosaicism and the fate of nucleomorphs.</title>
        <authorList>
            <consortium name="DOE Joint Genome Institute"/>
            <person name="Curtis B.A."/>
            <person name="Tanifuji G."/>
            <person name="Burki F."/>
            <person name="Gruber A."/>
            <person name="Irimia M."/>
            <person name="Maruyama S."/>
            <person name="Arias M.C."/>
            <person name="Ball S.G."/>
            <person name="Gile G.H."/>
            <person name="Hirakawa Y."/>
            <person name="Hopkins J.F."/>
            <person name="Kuo A."/>
            <person name="Rensing S.A."/>
            <person name="Schmutz J."/>
            <person name="Symeonidi A."/>
            <person name="Elias M."/>
            <person name="Eveleigh R.J."/>
            <person name="Herman E.K."/>
            <person name="Klute M.J."/>
            <person name="Nakayama T."/>
            <person name="Obornik M."/>
            <person name="Reyes-Prieto A."/>
            <person name="Armbrust E.V."/>
            <person name="Aves S.J."/>
            <person name="Beiko R.G."/>
            <person name="Coutinho P."/>
            <person name="Dacks J.B."/>
            <person name="Durnford D.G."/>
            <person name="Fast N.M."/>
            <person name="Green B.R."/>
            <person name="Grisdale C.J."/>
            <person name="Hempel F."/>
            <person name="Henrissat B."/>
            <person name="Hoppner M.P."/>
            <person name="Ishida K."/>
            <person name="Kim E."/>
            <person name="Koreny L."/>
            <person name="Kroth P.G."/>
            <person name="Liu Y."/>
            <person name="Malik S.B."/>
            <person name="Maier U.G."/>
            <person name="McRose D."/>
            <person name="Mock T."/>
            <person name="Neilson J.A."/>
            <person name="Onodera N.T."/>
            <person name="Poole A.M."/>
            <person name="Pritham E.J."/>
            <person name="Richards T.A."/>
            <person name="Rocap G."/>
            <person name="Roy S.W."/>
            <person name="Sarai C."/>
            <person name="Schaack S."/>
            <person name="Shirato S."/>
            <person name="Slamovits C.H."/>
            <person name="Spencer D.F."/>
            <person name="Suzuki S."/>
            <person name="Worden A.Z."/>
            <person name="Zauner S."/>
            <person name="Barry K."/>
            <person name="Bell C."/>
            <person name="Bharti A.K."/>
            <person name="Crow J.A."/>
            <person name="Grimwood J."/>
            <person name="Kramer R."/>
            <person name="Lindquist E."/>
            <person name="Lucas S."/>
            <person name="Salamov A."/>
            <person name="McFadden G.I."/>
            <person name="Lane C.E."/>
            <person name="Keeling P.J."/>
            <person name="Gray M.W."/>
            <person name="Grigoriev I.V."/>
            <person name="Archibald J.M."/>
        </authorList>
    </citation>
    <scope>NUCLEOTIDE SEQUENCE</scope>
    <source>
        <strain evidence="7 9">CCMP2712</strain>
    </source>
</reference>
<reference evidence="8" key="3">
    <citation type="submission" date="2016-03" db="UniProtKB">
        <authorList>
            <consortium name="EnsemblProtists"/>
        </authorList>
    </citation>
    <scope>IDENTIFICATION</scope>
</reference>
<dbReference type="GO" id="GO:0005634">
    <property type="term" value="C:nucleus"/>
    <property type="evidence" value="ECO:0007669"/>
    <property type="project" value="UniProtKB-SubCell"/>
</dbReference>
<dbReference type="AlphaFoldDB" id="L1J891"/>
<evidence type="ECO:0000256" key="6">
    <source>
        <dbReference type="ARBA" id="ARBA00023242"/>
    </source>
</evidence>
<evidence type="ECO:0000256" key="2">
    <source>
        <dbReference type="ARBA" id="ARBA00004496"/>
    </source>
</evidence>
<protein>
    <recommendedName>
        <fullName evidence="10">Transcription factor Pcc1</fullName>
    </recommendedName>
</protein>
<dbReference type="GO" id="GO:0000408">
    <property type="term" value="C:EKC/KEOPS complex"/>
    <property type="evidence" value="ECO:0007669"/>
    <property type="project" value="TreeGrafter"/>
</dbReference>
<keyword evidence="9" id="KW-1185">Reference proteome</keyword>
<keyword evidence="4" id="KW-0963">Cytoplasm</keyword>
<dbReference type="Proteomes" id="UP000011087">
    <property type="component" value="Unassembled WGS sequence"/>
</dbReference>
<comment type="similarity">
    <text evidence="3">Belongs to the CTAG/PCC1 family.</text>
</comment>
<keyword evidence="5" id="KW-0819">tRNA processing</keyword>
<dbReference type="EnsemblProtists" id="EKX44756">
    <property type="protein sequence ID" value="EKX44756"/>
    <property type="gene ID" value="GUITHDRAFT_152857"/>
</dbReference>
<proteinExistence type="inferred from homology"/>
<evidence type="ECO:0000256" key="1">
    <source>
        <dbReference type="ARBA" id="ARBA00004123"/>
    </source>
</evidence>
<reference evidence="9" key="2">
    <citation type="submission" date="2012-11" db="EMBL/GenBank/DDBJ databases">
        <authorList>
            <person name="Kuo A."/>
            <person name="Curtis B.A."/>
            <person name="Tanifuji G."/>
            <person name="Burki F."/>
            <person name="Gruber A."/>
            <person name="Irimia M."/>
            <person name="Maruyama S."/>
            <person name="Arias M.C."/>
            <person name="Ball S.G."/>
            <person name="Gile G.H."/>
            <person name="Hirakawa Y."/>
            <person name="Hopkins J.F."/>
            <person name="Rensing S.A."/>
            <person name="Schmutz J."/>
            <person name="Symeonidi A."/>
            <person name="Elias M."/>
            <person name="Eveleigh R.J."/>
            <person name="Herman E.K."/>
            <person name="Klute M.J."/>
            <person name="Nakayama T."/>
            <person name="Obornik M."/>
            <person name="Reyes-Prieto A."/>
            <person name="Armbrust E.V."/>
            <person name="Aves S.J."/>
            <person name="Beiko R.G."/>
            <person name="Coutinho P."/>
            <person name="Dacks J.B."/>
            <person name="Durnford D.G."/>
            <person name="Fast N.M."/>
            <person name="Green B.R."/>
            <person name="Grisdale C."/>
            <person name="Hempe F."/>
            <person name="Henrissat B."/>
            <person name="Hoppner M.P."/>
            <person name="Ishida K.-I."/>
            <person name="Kim E."/>
            <person name="Koreny L."/>
            <person name="Kroth P.G."/>
            <person name="Liu Y."/>
            <person name="Malik S.-B."/>
            <person name="Maier U.G."/>
            <person name="McRose D."/>
            <person name="Mock T."/>
            <person name="Neilson J.A."/>
            <person name="Onodera N.T."/>
            <person name="Poole A.M."/>
            <person name="Pritham E.J."/>
            <person name="Richards T.A."/>
            <person name="Rocap G."/>
            <person name="Roy S.W."/>
            <person name="Sarai C."/>
            <person name="Schaack S."/>
            <person name="Shirato S."/>
            <person name="Slamovits C.H."/>
            <person name="Spencer D.F."/>
            <person name="Suzuki S."/>
            <person name="Worden A.Z."/>
            <person name="Zauner S."/>
            <person name="Barry K."/>
            <person name="Bell C."/>
            <person name="Bharti A.K."/>
            <person name="Crow J.A."/>
            <person name="Grimwood J."/>
            <person name="Kramer R."/>
            <person name="Lindquist E."/>
            <person name="Lucas S."/>
            <person name="Salamov A."/>
            <person name="McFadden G.I."/>
            <person name="Lane C.E."/>
            <person name="Keeling P.J."/>
            <person name="Gray M.W."/>
            <person name="Grigoriev I.V."/>
            <person name="Archibald J.M."/>
        </authorList>
    </citation>
    <scope>NUCLEOTIDE SEQUENCE</scope>
    <source>
        <strain evidence="9">CCMP2712</strain>
    </source>
</reference>
<dbReference type="HOGENOM" id="CLU_113770_4_1_1"/>
<dbReference type="GO" id="GO:0070525">
    <property type="term" value="P:tRNA threonylcarbamoyladenosine metabolic process"/>
    <property type="evidence" value="ECO:0007669"/>
    <property type="project" value="TreeGrafter"/>
</dbReference>
<evidence type="ECO:0000256" key="5">
    <source>
        <dbReference type="ARBA" id="ARBA00022694"/>
    </source>
</evidence>